<dbReference type="OrthoDB" id="3174529at2"/>
<evidence type="ECO:0000313" key="3">
    <source>
        <dbReference type="Proteomes" id="UP000480185"/>
    </source>
</evidence>
<reference evidence="2 3" key="1">
    <citation type="submission" date="2019-11" db="EMBL/GenBank/DDBJ databases">
        <authorList>
            <person name="Li J."/>
        </authorList>
    </citation>
    <scope>NUCLEOTIDE SEQUENCE [LARGE SCALE GENOMIC DNA]</scope>
    <source>
        <strain evidence="2 3">J4</strain>
    </source>
</reference>
<name>A0A6G1X5R8_9BACI</name>
<sequence length="281" mass="32118">MKWKDYSSIQAFSDKVSPFLLKQEAANNLPLGIIDDLVKNGKEKQVLTATIEDQKQIYASFLMTPPHHLIVTIDPYAPIKDVIFTAIQAIMKGRIEIPSIIGEKETTLYFAKQWSKQTLSSYSIGMKQRIFQLKDVNQIPESPGQYALAEMDDLPLLVMWMKAFIKETHEMPLSNEDIENRMRSKIEGKTLYLWKVNRKPVTMTAKGRQSPNGRVVTLVYTPKEFRGNGYASTLVKKVSEHILMDKSFCTLYTDLANPTSNKIYQNIGYEPVQDSIVLKFN</sequence>
<proteinExistence type="predicted"/>
<dbReference type="EMBL" id="WJNH01000004">
    <property type="protein sequence ID" value="MRG86282.1"/>
    <property type="molecule type" value="Genomic_DNA"/>
</dbReference>
<keyword evidence="2" id="KW-0808">Transferase</keyword>
<evidence type="ECO:0000313" key="2">
    <source>
        <dbReference type="EMBL" id="MRG86282.1"/>
    </source>
</evidence>
<dbReference type="Gene3D" id="3.40.630.30">
    <property type="match status" value="1"/>
</dbReference>
<feature type="domain" description="N-acetyltransferase" evidence="1">
    <location>
        <begin position="144"/>
        <end position="281"/>
    </location>
</feature>
<dbReference type="Proteomes" id="UP000480185">
    <property type="component" value="Unassembled WGS sequence"/>
</dbReference>
<organism evidence="2 3">
    <name type="scientific">Salinibacillus xinjiangensis</name>
    <dbReference type="NCBI Taxonomy" id="1229268"/>
    <lineage>
        <taxon>Bacteria</taxon>
        <taxon>Bacillati</taxon>
        <taxon>Bacillota</taxon>
        <taxon>Bacilli</taxon>
        <taxon>Bacillales</taxon>
        <taxon>Bacillaceae</taxon>
        <taxon>Salinibacillus</taxon>
    </lineage>
</organism>
<dbReference type="Pfam" id="PF08445">
    <property type="entry name" value="FR47"/>
    <property type="match status" value="1"/>
</dbReference>
<dbReference type="GO" id="GO:0016747">
    <property type="term" value="F:acyltransferase activity, transferring groups other than amino-acyl groups"/>
    <property type="evidence" value="ECO:0007669"/>
    <property type="project" value="InterPro"/>
</dbReference>
<keyword evidence="3" id="KW-1185">Reference proteome</keyword>
<dbReference type="InterPro" id="IPR016181">
    <property type="entry name" value="Acyl_CoA_acyltransferase"/>
</dbReference>
<evidence type="ECO:0000259" key="1">
    <source>
        <dbReference type="PROSITE" id="PS51186"/>
    </source>
</evidence>
<protein>
    <submittedName>
        <fullName evidence="2">GNAT family N-acetyltransferase</fullName>
    </submittedName>
</protein>
<dbReference type="RefSeq" id="WP_153728196.1">
    <property type="nucleotide sequence ID" value="NZ_WJNH01000004.1"/>
</dbReference>
<accession>A0A6G1X5R8</accession>
<dbReference type="InterPro" id="IPR000182">
    <property type="entry name" value="GNAT_dom"/>
</dbReference>
<dbReference type="PROSITE" id="PS51186">
    <property type="entry name" value="GNAT"/>
    <property type="match status" value="1"/>
</dbReference>
<dbReference type="AlphaFoldDB" id="A0A6G1X5R8"/>
<comment type="caution">
    <text evidence="2">The sequence shown here is derived from an EMBL/GenBank/DDBJ whole genome shotgun (WGS) entry which is preliminary data.</text>
</comment>
<gene>
    <name evidence="2" type="ORF">GH754_08070</name>
</gene>
<dbReference type="SUPFAM" id="SSF55729">
    <property type="entry name" value="Acyl-CoA N-acyltransferases (Nat)"/>
    <property type="match status" value="1"/>
</dbReference>
<dbReference type="InterPro" id="IPR013653">
    <property type="entry name" value="GCN5-like_dom"/>
</dbReference>